<organism evidence="5">
    <name type="scientific">Eukaryota sp. BB2</name>
    <dbReference type="NCBI Taxonomy" id="1949062"/>
    <lineage>
        <taxon>Eukaryota</taxon>
    </lineage>
</organism>
<dbReference type="GeneID" id="32888063"/>
<dbReference type="GO" id="GO:0006412">
    <property type="term" value="P:translation"/>
    <property type="evidence" value="ECO:0007669"/>
    <property type="project" value="InterPro"/>
</dbReference>
<dbReference type="CDD" id="cd00349">
    <property type="entry name" value="Ribosomal_L11"/>
    <property type="match status" value="1"/>
</dbReference>
<reference evidence="5" key="1">
    <citation type="journal article" date="2017" name="Genome Biol. Evol.">
        <title>Mitochondrial Genome Evolution and a Novel RNA Editing System in Deep-Branching Heteroloboseids.</title>
        <authorList>
            <person name="Yang J."/>
            <person name="Harding T."/>
            <person name="Kamikawa R."/>
            <person name="Simpson A.G.B."/>
            <person name="Roger A.J."/>
        </authorList>
    </citation>
    <scope>NUCLEOTIDE SEQUENCE</scope>
</reference>
<dbReference type="Gene3D" id="1.10.10.250">
    <property type="entry name" value="Ribosomal protein L11, C-terminal domain"/>
    <property type="match status" value="1"/>
</dbReference>
<dbReference type="PANTHER" id="PTHR11661:SF1">
    <property type="entry name" value="LARGE RIBOSOMAL SUBUNIT PROTEIN UL11M"/>
    <property type="match status" value="1"/>
</dbReference>
<dbReference type="InterPro" id="IPR036796">
    <property type="entry name" value="Ribosomal_uL11_N_sf"/>
</dbReference>
<dbReference type="InterPro" id="IPR020784">
    <property type="entry name" value="Ribosomal_uL11_N"/>
</dbReference>
<dbReference type="AlphaFoldDB" id="A0A1W5QGC6"/>
<name>A0A1W5QGC6_9EUKA</name>
<evidence type="ECO:0000313" key="5">
    <source>
        <dbReference type="EMBL" id="AQL10460.1"/>
    </source>
</evidence>
<dbReference type="EMBL" id="KY379823">
    <property type="protein sequence ID" value="AQL10460.1"/>
    <property type="molecule type" value="Genomic_DNA"/>
</dbReference>
<dbReference type="Pfam" id="PF03946">
    <property type="entry name" value="Ribosomal_L11_N"/>
    <property type="match status" value="1"/>
</dbReference>
<dbReference type="InterPro" id="IPR036769">
    <property type="entry name" value="Ribosomal_uL11_C_sf"/>
</dbReference>
<comment type="similarity">
    <text evidence="1">Belongs to the universal ribosomal protein uL11 family.</text>
</comment>
<keyword evidence="3" id="KW-0687">Ribonucleoprotein</keyword>
<keyword evidence="2 5" id="KW-0689">Ribosomal protein</keyword>
<sequence length="171" mass="19838">MSQYRKEVKAVLKLRINAGEANNNQSIGAILSQLGINMMEFCKSFNEKTAHLQKSVLLPVTITLYTDLSYEFRAKLPSNSFFLKKALCIEVANKGYTPFDEKTSKSKKRQIDRENRKYYQYLLTQQQLFEISLIKCFSFPYMLHLSKICNMLLGSSHSMRTTVRQHNSTFV</sequence>
<dbReference type="RefSeq" id="YP_009370753.1">
    <property type="nucleotide sequence ID" value="NC_034794.1"/>
</dbReference>
<dbReference type="GO" id="GO:0003735">
    <property type="term" value="F:structural constituent of ribosome"/>
    <property type="evidence" value="ECO:0007669"/>
    <property type="project" value="InterPro"/>
</dbReference>
<evidence type="ECO:0000256" key="1">
    <source>
        <dbReference type="ARBA" id="ARBA00010537"/>
    </source>
</evidence>
<keyword evidence="5" id="KW-0496">Mitochondrion</keyword>
<geneLocation type="mitochondrion" evidence="5"/>
<feature type="domain" description="Large ribosomal subunit protein uL11 N-terminal" evidence="4">
    <location>
        <begin position="12"/>
        <end position="70"/>
    </location>
</feature>
<evidence type="ECO:0000259" key="4">
    <source>
        <dbReference type="Pfam" id="PF03946"/>
    </source>
</evidence>
<gene>
    <name evidence="5" type="primary">rpl11</name>
</gene>
<dbReference type="GO" id="GO:0005762">
    <property type="term" value="C:mitochondrial large ribosomal subunit"/>
    <property type="evidence" value="ECO:0007669"/>
    <property type="project" value="TreeGrafter"/>
</dbReference>
<dbReference type="HAMAP" id="MF_00736">
    <property type="entry name" value="Ribosomal_uL11"/>
    <property type="match status" value="1"/>
</dbReference>
<accession>A0A1W5QGC6</accession>
<dbReference type="Gene3D" id="3.30.1550.10">
    <property type="entry name" value="Ribosomal protein L11/L12, N-terminal domain"/>
    <property type="match status" value="1"/>
</dbReference>
<dbReference type="SUPFAM" id="SSF54747">
    <property type="entry name" value="Ribosomal L11/L12e N-terminal domain"/>
    <property type="match status" value="1"/>
</dbReference>
<dbReference type="SMART" id="SM00649">
    <property type="entry name" value="RL11"/>
    <property type="match status" value="1"/>
</dbReference>
<proteinExistence type="inferred from homology"/>
<dbReference type="PANTHER" id="PTHR11661">
    <property type="entry name" value="60S RIBOSOMAL PROTEIN L12"/>
    <property type="match status" value="1"/>
</dbReference>
<evidence type="ECO:0000256" key="3">
    <source>
        <dbReference type="ARBA" id="ARBA00023274"/>
    </source>
</evidence>
<evidence type="ECO:0000256" key="2">
    <source>
        <dbReference type="ARBA" id="ARBA00022980"/>
    </source>
</evidence>
<protein>
    <submittedName>
        <fullName evidence="5">Ribosomal protein L11</fullName>
    </submittedName>
</protein>
<dbReference type="InterPro" id="IPR000911">
    <property type="entry name" value="Ribosomal_uL11"/>
</dbReference>
<dbReference type="GO" id="GO:0070180">
    <property type="term" value="F:large ribosomal subunit rRNA binding"/>
    <property type="evidence" value="ECO:0007669"/>
    <property type="project" value="TreeGrafter"/>
</dbReference>